<dbReference type="EMBL" id="BQNB010018763">
    <property type="protein sequence ID" value="GJT77995.1"/>
    <property type="molecule type" value="Genomic_DNA"/>
</dbReference>
<reference evidence="4" key="2">
    <citation type="submission" date="2022-01" db="EMBL/GenBank/DDBJ databases">
        <authorList>
            <person name="Yamashiro T."/>
            <person name="Shiraishi A."/>
            <person name="Satake H."/>
            <person name="Nakayama K."/>
        </authorList>
    </citation>
    <scope>NUCLEOTIDE SEQUENCE</scope>
</reference>
<dbReference type="Gene3D" id="3.40.120.10">
    <property type="entry name" value="Alpha-D-Glucose-1,6-Bisphosphate, subunit A, domain 3"/>
    <property type="match status" value="1"/>
</dbReference>
<dbReference type="InterPro" id="IPR016055">
    <property type="entry name" value="A-D-PHexomutase_a/b/a-I/II/III"/>
</dbReference>
<dbReference type="PANTHER" id="PTHR42946:SF1">
    <property type="entry name" value="PHOSPHOGLUCOMUTASE (ALPHA-D-GLUCOSE-1,6-BISPHOSPHATE-DEPENDENT)"/>
    <property type="match status" value="1"/>
</dbReference>
<feature type="compositionally biased region" description="Basic and acidic residues" evidence="3">
    <location>
        <begin position="11"/>
        <end position="24"/>
    </location>
</feature>
<dbReference type="InterPro" id="IPR050060">
    <property type="entry name" value="Phosphoglucosamine_mutase"/>
</dbReference>
<proteinExistence type="predicted"/>
<protein>
    <submittedName>
        <fullName evidence="4">Phosphoglucosamine mutase family protein</fullName>
    </submittedName>
</protein>
<reference evidence="4" key="1">
    <citation type="journal article" date="2022" name="Int. J. Mol. Sci.">
        <title>Draft Genome of Tanacetum Coccineum: Genomic Comparison of Closely Related Tanacetum-Family Plants.</title>
        <authorList>
            <person name="Yamashiro T."/>
            <person name="Shiraishi A."/>
            <person name="Nakayama K."/>
            <person name="Satake H."/>
        </authorList>
    </citation>
    <scope>NUCLEOTIDE SEQUENCE</scope>
</reference>
<evidence type="ECO:0000256" key="3">
    <source>
        <dbReference type="SAM" id="MobiDB-lite"/>
    </source>
</evidence>
<keyword evidence="5" id="KW-1185">Reference proteome</keyword>
<keyword evidence="2" id="KW-0597">Phosphoprotein</keyword>
<gene>
    <name evidence="4" type="ORF">Tco_1044720</name>
</gene>
<organism evidence="4 5">
    <name type="scientific">Tanacetum coccineum</name>
    <dbReference type="NCBI Taxonomy" id="301880"/>
    <lineage>
        <taxon>Eukaryota</taxon>
        <taxon>Viridiplantae</taxon>
        <taxon>Streptophyta</taxon>
        <taxon>Embryophyta</taxon>
        <taxon>Tracheophyta</taxon>
        <taxon>Spermatophyta</taxon>
        <taxon>Magnoliopsida</taxon>
        <taxon>eudicotyledons</taxon>
        <taxon>Gunneridae</taxon>
        <taxon>Pentapetalae</taxon>
        <taxon>asterids</taxon>
        <taxon>campanulids</taxon>
        <taxon>Asterales</taxon>
        <taxon>Asteraceae</taxon>
        <taxon>Asteroideae</taxon>
        <taxon>Anthemideae</taxon>
        <taxon>Anthemidinae</taxon>
        <taxon>Tanacetum</taxon>
    </lineage>
</organism>
<name>A0ABQ5GRF8_9ASTR</name>
<dbReference type="Proteomes" id="UP001151760">
    <property type="component" value="Unassembled WGS sequence"/>
</dbReference>
<evidence type="ECO:0000256" key="1">
    <source>
        <dbReference type="ARBA" id="ARBA00001946"/>
    </source>
</evidence>
<accession>A0ABQ5GRF8</accession>
<sequence length="555" mass="61806">MAPPPKWPPKPSDRAQVESKEVRLPDSGPIPLDDHDVQISFDKDYIEILPSPYTMCRTWETLACRKIAETEVQDNSFPMAIYVVSGDKDGEREVKLVDVPEMNYTSDDQPYPRGEICNAASQGIASADFDVVHYGHLPYNRNGFKFFTNAGGLGKSDIKDILARAANIYNGFTAKSLKEAERKDSLLISKVDYMSFYASDLIAAVRKASGNILSAVVDSTGREFNRNHLIALMSAIILEEHPGTTLVTESVTSDELTTFIEKKTRRKTPQTWNPSQNSVGEESHLAIQTSGHGAAKENRRLDDGAYLMVKLLNKLASARASSQTGGSKVLTDLVEELQEPAVAVELRLKIDQNHADPKGGESDPLKKSLVKYEGVRVSGYGGWFLLRLTLHDPVLPLNIEAPSNEDAVTLALAVLSATNEFSALDVSSLAKFVQQFVVCPNRSKPMKKKCEVWDWYDLEIESDWYKMNLYEMYNNLNPQQRRQLGQETSRQVRIEGLEVELYSFVTPLSTVLVLEIELHPLSIGIGSAHALCTWNYTHLSTALVLQVWPVSLTIL</sequence>
<evidence type="ECO:0000313" key="5">
    <source>
        <dbReference type="Proteomes" id="UP001151760"/>
    </source>
</evidence>
<evidence type="ECO:0000313" key="4">
    <source>
        <dbReference type="EMBL" id="GJT77995.1"/>
    </source>
</evidence>
<feature type="compositionally biased region" description="Pro residues" evidence="3">
    <location>
        <begin position="1"/>
        <end position="10"/>
    </location>
</feature>
<comment type="cofactor">
    <cofactor evidence="1">
        <name>Mg(2+)</name>
        <dbReference type="ChEBI" id="CHEBI:18420"/>
    </cofactor>
</comment>
<dbReference type="SUPFAM" id="SSF53738">
    <property type="entry name" value="Phosphoglucomutase, first 3 domains"/>
    <property type="match status" value="2"/>
</dbReference>
<comment type="caution">
    <text evidence="4">The sequence shown here is derived from an EMBL/GenBank/DDBJ whole genome shotgun (WGS) entry which is preliminary data.</text>
</comment>
<dbReference type="PANTHER" id="PTHR42946">
    <property type="entry name" value="PHOSPHOHEXOSE MUTASE"/>
    <property type="match status" value="1"/>
</dbReference>
<evidence type="ECO:0000256" key="2">
    <source>
        <dbReference type="ARBA" id="ARBA00022553"/>
    </source>
</evidence>
<feature type="region of interest" description="Disordered" evidence="3">
    <location>
        <begin position="1"/>
        <end position="30"/>
    </location>
</feature>